<dbReference type="EMBL" id="CAIIXF020000008">
    <property type="protein sequence ID" value="CAH1791292.1"/>
    <property type="molecule type" value="Genomic_DNA"/>
</dbReference>
<dbReference type="SUPFAM" id="SSF101898">
    <property type="entry name" value="NHL repeat"/>
    <property type="match status" value="1"/>
</dbReference>
<dbReference type="SUPFAM" id="SSF47986">
    <property type="entry name" value="DEATH domain"/>
    <property type="match status" value="1"/>
</dbReference>
<dbReference type="Proteomes" id="UP000749559">
    <property type="component" value="Unassembled WGS sequence"/>
</dbReference>
<dbReference type="InterPro" id="IPR011042">
    <property type="entry name" value="6-blade_b-propeller_TolB-like"/>
</dbReference>
<proteinExistence type="predicted"/>
<dbReference type="PROSITE" id="PS51125">
    <property type="entry name" value="NHL"/>
    <property type="match status" value="1"/>
</dbReference>
<organism evidence="1 2">
    <name type="scientific">Owenia fusiformis</name>
    <name type="common">Polychaete worm</name>
    <dbReference type="NCBI Taxonomy" id="6347"/>
    <lineage>
        <taxon>Eukaryota</taxon>
        <taxon>Metazoa</taxon>
        <taxon>Spiralia</taxon>
        <taxon>Lophotrochozoa</taxon>
        <taxon>Annelida</taxon>
        <taxon>Polychaeta</taxon>
        <taxon>Sedentaria</taxon>
        <taxon>Canalipalpata</taxon>
        <taxon>Sabellida</taxon>
        <taxon>Oweniida</taxon>
        <taxon>Oweniidae</taxon>
        <taxon>Owenia</taxon>
    </lineage>
</organism>
<keyword evidence="2" id="KW-1185">Reference proteome</keyword>
<dbReference type="CDD" id="cd01671">
    <property type="entry name" value="CARD"/>
    <property type="match status" value="1"/>
</dbReference>
<dbReference type="AlphaFoldDB" id="A0A8J1U3E0"/>
<comment type="caution">
    <text evidence="1">The sequence shown here is derived from an EMBL/GenBank/DDBJ whole genome shotgun (WGS) entry which is preliminary data.</text>
</comment>
<dbReference type="Pfam" id="PF01436">
    <property type="entry name" value="NHL"/>
    <property type="match status" value="1"/>
</dbReference>
<dbReference type="InterPro" id="IPR001315">
    <property type="entry name" value="CARD"/>
</dbReference>
<name>A0A8J1U3E0_OWEFU</name>
<dbReference type="Pfam" id="PF00619">
    <property type="entry name" value="CARD"/>
    <property type="match status" value="1"/>
</dbReference>
<protein>
    <submittedName>
        <fullName evidence="1">Uncharacterized protein</fullName>
    </submittedName>
</protein>
<dbReference type="GO" id="GO:0000209">
    <property type="term" value="P:protein polyubiquitination"/>
    <property type="evidence" value="ECO:0007669"/>
    <property type="project" value="TreeGrafter"/>
</dbReference>
<dbReference type="Gene3D" id="1.10.533.10">
    <property type="entry name" value="Death Domain, Fas"/>
    <property type="match status" value="1"/>
</dbReference>
<dbReference type="PANTHER" id="PTHR24104">
    <property type="entry name" value="E3 UBIQUITIN-PROTEIN LIGASE NHLRC1-RELATED"/>
    <property type="match status" value="1"/>
</dbReference>
<dbReference type="OrthoDB" id="10039644at2759"/>
<gene>
    <name evidence="1" type="ORF">OFUS_LOCUS16388</name>
</gene>
<reference evidence="1" key="1">
    <citation type="submission" date="2022-03" db="EMBL/GenBank/DDBJ databases">
        <authorList>
            <person name="Martin C."/>
        </authorList>
    </citation>
    <scope>NUCLEOTIDE SEQUENCE</scope>
</reference>
<evidence type="ECO:0000313" key="1">
    <source>
        <dbReference type="EMBL" id="CAH1791292.1"/>
    </source>
</evidence>
<evidence type="ECO:0000313" key="2">
    <source>
        <dbReference type="Proteomes" id="UP000749559"/>
    </source>
</evidence>
<dbReference type="InterPro" id="IPR001258">
    <property type="entry name" value="NHL_repeat"/>
</dbReference>
<sequence length="505" mass="55953">MKMATKYVKEDGPLTDVHKRTLQKCQYDIVPNLEVRDIIAVCHRDEILTSSMIEEVEAKETGSGRCRAFLQKLEAPSIKAFNSFVDALKEHYDFLATMIKMRLSEEALVQASINLDLAYDIAPIDIETLVPEEFEHTRAILKKIGVMTKHLMVRYNVESEAINEDKEDLNLTKITEGLKINTKSQANQMPPPSIHQIQFSPDREGGASASMDMTLLLGAPKQWIERFPVSSSQIISSVNRSILDVPRIREKSTNRSALPYIRSIAELSNGEHVTCGTDAGYSHKALLYDDQWNAEQILVADKAMCVAPNADIVTASCQTSGRVMLFDIKGVNTRDKINKTLPTIADPVAIAFNQQQELVIANGDKKTISHVNITTGKVVDTTPCGMFKLSYSIAVTNQNNILIADWGDESVKTINRQGDLLACYKGDGDYTLKSPRSVCVDSAGNIIIADYGKHHIQLLSPEGNFKKILMNQSDGLENPTAVAINRQGDILIGTLSRLHEVTYMA</sequence>
<dbReference type="PANTHER" id="PTHR24104:SF50">
    <property type="entry name" value="SMP-30_GLUCONOLACTONASE_LRE-LIKE REGION DOMAIN-CONTAINING PROTEIN"/>
    <property type="match status" value="1"/>
</dbReference>
<dbReference type="InterPro" id="IPR011029">
    <property type="entry name" value="DEATH-like_dom_sf"/>
</dbReference>
<dbReference type="Gene3D" id="2.120.10.30">
    <property type="entry name" value="TolB, C-terminal domain"/>
    <property type="match status" value="2"/>
</dbReference>
<dbReference type="InterPro" id="IPR050952">
    <property type="entry name" value="TRIM-NHL_E3_ligases"/>
</dbReference>
<dbReference type="PROSITE" id="PS50209">
    <property type="entry name" value="CARD"/>
    <property type="match status" value="1"/>
</dbReference>
<dbReference type="GO" id="GO:0061630">
    <property type="term" value="F:ubiquitin protein ligase activity"/>
    <property type="evidence" value="ECO:0007669"/>
    <property type="project" value="TreeGrafter"/>
</dbReference>
<dbReference type="GO" id="GO:0043161">
    <property type="term" value="P:proteasome-mediated ubiquitin-dependent protein catabolic process"/>
    <property type="evidence" value="ECO:0007669"/>
    <property type="project" value="TreeGrafter"/>
</dbReference>
<accession>A0A8J1U3E0</accession>
<dbReference type="GO" id="GO:0042981">
    <property type="term" value="P:regulation of apoptotic process"/>
    <property type="evidence" value="ECO:0007669"/>
    <property type="project" value="InterPro"/>
</dbReference>